<evidence type="ECO:0008006" key="4">
    <source>
        <dbReference type="Google" id="ProtNLM"/>
    </source>
</evidence>
<accession>A0ABX8QI80</accession>
<keyword evidence="1" id="KW-0175">Coiled coil</keyword>
<evidence type="ECO:0000313" key="3">
    <source>
        <dbReference type="Proteomes" id="UP000824066"/>
    </source>
</evidence>
<sequence>MSSFTITALTILMASTISGCATWTHTRVLEAEERVIIYSEIDSVDSNPKKIQVMCSEPSPDALKTLAASMNVEKQEVAKLAAAYSEAGANIGLRTHSIQLLRDQLFAICQGYANKGISGPAYQMMLTRNQRNTVALMAIEQLTGVLQTPAVKLSGSASIGANQELIALNQKLKVEAETKYNALTAAQKTETEGQGLKKQIDEYTASIERAKNAIVAATANAENSAQGGRPDAATIGAIAEKVKEIAIEILSQNDLFYVCLDMDQTYANLKKDLPAALRARCDKAYTNLDPRSIQSGSGSGSATQ</sequence>
<feature type="coiled-coil region" evidence="1">
    <location>
        <begin position="193"/>
        <end position="220"/>
    </location>
</feature>
<evidence type="ECO:0000313" key="2">
    <source>
        <dbReference type="EMBL" id="QXI55114.1"/>
    </source>
</evidence>
<name>A0ABX8QI80_PSECO</name>
<evidence type="ECO:0000256" key="1">
    <source>
        <dbReference type="SAM" id="Coils"/>
    </source>
</evidence>
<dbReference type="Proteomes" id="UP000824066">
    <property type="component" value="Chromosome"/>
</dbReference>
<proteinExistence type="predicted"/>
<gene>
    <name evidence="2" type="ORF">KSS97_09320</name>
</gene>
<reference evidence="2 3" key="1">
    <citation type="journal article" date="2021" name="Microorganisms">
        <title>The Ever-Expanding Pseudomonas Genus: Description of 43 New Species and Partition of the Pseudomonas putida Group.</title>
        <authorList>
            <person name="Girard L."/>
            <person name="Lood C."/>
            <person name="Hofte M."/>
            <person name="Vandamme P."/>
            <person name="Rokni-Zadeh H."/>
            <person name="van Noort V."/>
            <person name="Lavigne R."/>
            <person name="De Mot R."/>
        </authorList>
    </citation>
    <scope>NUCLEOTIDE SEQUENCE [LARGE SCALE GENOMIC DNA]</scope>
    <source>
        <strain evidence="2 3">SWRI17</strain>
    </source>
</reference>
<dbReference type="EMBL" id="CP077080">
    <property type="protein sequence ID" value="QXI55114.1"/>
    <property type="molecule type" value="Genomic_DNA"/>
</dbReference>
<dbReference type="RefSeq" id="WP_030137767.1">
    <property type="nucleotide sequence ID" value="NZ_CP077080.1"/>
</dbReference>
<organism evidence="2 3">
    <name type="scientific">Pseudomonas canavaninivorans</name>
    <dbReference type="NCBI Taxonomy" id="2842348"/>
    <lineage>
        <taxon>Bacteria</taxon>
        <taxon>Pseudomonadati</taxon>
        <taxon>Pseudomonadota</taxon>
        <taxon>Gammaproteobacteria</taxon>
        <taxon>Pseudomonadales</taxon>
        <taxon>Pseudomonadaceae</taxon>
        <taxon>Pseudomonas</taxon>
    </lineage>
</organism>
<keyword evidence="3" id="KW-1185">Reference proteome</keyword>
<protein>
    <recommendedName>
        <fullName evidence="4">Lipoprotein</fullName>
    </recommendedName>
</protein>